<evidence type="ECO:0000313" key="3">
    <source>
        <dbReference type="Proteomes" id="UP000230066"/>
    </source>
</evidence>
<dbReference type="EMBL" id="JXXN02003866">
    <property type="protein sequence ID" value="THD21084.1"/>
    <property type="molecule type" value="Genomic_DNA"/>
</dbReference>
<evidence type="ECO:0000313" key="2">
    <source>
        <dbReference type="EMBL" id="THD21084.1"/>
    </source>
</evidence>
<name>A0A4E0R468_FASHE</name>
<keyword evidence="3" id="KW-1185">Reference proteome</keyword>
<proteinExistence type="predicted"/>
<evidence type="ECO:0000256" key="1">
    <source>
        <dbReference type="SAM" id="MobiDB-lite"/>
    </source>
</evidence>
<gene>
    <name evidence="2" type="ORF">D915_008135</name>
</gene>
<sequence>MWRRSVGTQAENLPKLLGKEPVQRPMEGFSSSEVPTSQTLQSVCTEKPKAAPACGTASPLLVDEFINSYCTLWLEHRLNVPGALGSPVLDNKWRTYEPKGITFRISRVDISRNLVYPPERIWMPPNATLGELTVELWKLFTGQVVAEDNLPDEFKQLTVSTNWNKPLSGLALRQPNDHAVGMSLADVSTVLYSGTDSPDRLSSHLMDLFPAAVFDSSKRYNENHPSSVFIFVDLGPRADGLLGIGSSALDRFVSTHPNLWYCDTTSTNQTNNKSNGAQMEHICRTCQLRLLLDRFLFCVVVTVTLPTRNEVNTLNLQHELLQSTNRSIGCSHYAVHSTNTASSTIGRIVTIPTTPRFYGQDDMGVPTSLGTRTYSQSSAIRESVRRRSNSFSNLAHVNPDRDLMVPASFAPVKTQMTDSQNSSDEYFFVQSEVEHSNRAAEPVCRCPGCCTALERYAHRALNFESNAYEDTAFSDACVPSYRACIDKWVSMIDLCRLLGEYLNVNPKCIQVRRGPYSSFGSGILRPQEELTVSLTPCVDPLDMELAVHVLDLSGLLKVTTVISLSASSPLWPDPLKILCRLNWTVKQVLEVASTMLKLIYRLEIPHHRLCLRKCTLPECSPGPLLEPTSQLSSFRNPHQGVLLQLLEESMSPVSVPSSVSLSTVTNLASTSSRSGIFLFLRRWYPSTLTFSSSMFEVFIPPGSSRLKYWCATVEQICETHQIALDRFRFTALSNSIYYGPPVLTQQCKFPGLLHCLAMEPEIASNSDKCQTWIALSSSDLDRLMPVNGQVVYFKDSCSQDKPASMPALTYGPTLPPSYSDLTHTFGSNSVKRTYEQPLRIYTAEDHPPAPRATTKPT</sequence>
<organism evidence="2 3">
    <name type="scientific">Fasciola hepatica</name>
    <name type="common">Liver fluke</name>
    <dbReference type="NCBI Taxonomy" id="6192"/>
    <lineage>
        <taxon>Eukaryota</taxon>
        <taxon>Metazoa</taxon>
        <taxon>Spiralia</taxon>
        <taxon>Lophotrochozoa</taxon>
        <taxon>Platyhelminthes</taxon>
        <taxon>Trematoda</taxon>
        <taxon>Digenea</taxon>
        <taxon>Plagiorchiida</taxon>
        <taxon>Echinostomata</taxon>
        <taxon>Echinostomatoidea</taxon>
        <taxon>Fasciolidae</taxon>
        <taxon>Fasciola</taxon>
    </lineage>
</organism>
<feature type="region of interest" description="Disordered" evidence="1">
    <location>
        <begin position="13"/>
        <end position="37"/>
    </location>
</feature>
<dbReference type="AlphaFoldDB" id="A0A4E0R468"/>
<dbReference type="Proteomes" id="UP000230066">
    <property type="component" value="Unassembled WGS sequence"/>
</dbReference>
<protein>
    <submittedName>
        <fullName evidence="2">Uncharacterized protein</fullName>
    </submittedName>
</protein>
<accession>A0A4E0R468</accession>
<reference evidence="2" key="1">
    <citation type="submission" date="2019-03" db="EMBL/GenBank/DDBJ databases">
        <title>Improved annotation for the trematode Fasciola hepatica.</title>
        <authorList>
            <person name="Choi Y.-J."/>
            <person name="Martin J."/>
            <person name="Mitreva M."/>
        </authorList>
    </citation>
    <scope>NUCLEOTIDE SEQUENCE [LARGE SCALE GENOMIC DNA]</scope>
</reference>
<comment type="caution">
    <text evidence="2">The sequence shown here is derived from an EMBL/GenBank/DDBJ whole genome shotgun (WGS) entry which is preliminary data.</text>
</comment>